<keyword evidence="2" id="KW-1185">Reference proteome</keyword>
<comment type="caution">
    <text evidence="1">The sequence shown here is derived from an EMBL/GenBank/DDBJ whole genome shotgun (WGS) entry which is preliminary data.</text>
</comment>
<proteinExistence type="predicted"/>
<accession>A0ACA9YA48</accession>
<reference evidence="1" key="1">
    <citation type="submission" date="2022-06" db="EMBL/GenBank/DDBJ databases">
        <authorList>
            <person name="Legras J.-L."/>
            <person name="Devillers H."/>
            <person name="Grondin C."/>
        </authorList>
    </citation>
    <scope>NUCLEOTIDE SEQUENCE</scope>
    <source>
        <strain evidence="1">CLIB 1444</strain>
    </source>
</reference>
<sequence>MAVQKEINIDKPVEIENPTLSFTKLTPELSLSALTLQGDYYSDLQAKYMKTFLWSLPVQSTIAVILAGYYYYVLKDYIEISESVGEFLRLVKNSSDLRVSFVISFAVLAVSLAVFGVIGMYITDEFKIISNNLSANSYIQYIFGFDLHKFSKLDNEKVTNLKEKKLYDQGENSQIVLFKEDPIGIITLTPLFDKSSDSNLVVRISGLNVRKAFRKYDFESLLLDFAVERSKLIYKQYLKDKKIKKSNGCKITLLIDGYSFDKEFLEPIINHNFSEVDATYQLNPLTDKTAFLKGAVNKFLGITRKTFGVQVIDMNKDSK</sequence>
<organism evidence="1 2">
    <name type="scientific">[Candida] jaroonii</name>
    <dbReference type="NCBI Taxonomy" id="467808"/>
    <lineage>
        <taxon>Eukaryota</taxon>
        <taxon>Fungi</taxon>
        <taxon>Dikarya</taxon>
        <taxon>Ascomycota</taxon>
        <taxon>Saccharomycotina</taxon>
        <taxon>Pichiomycetes</taxon>
        <taxon>Debaryomycetaceae</taxon>
        <taxon>Yamadazyma</taxon>
    </lineage>
</organism>
<evidence type="ECO:0000313" key="2">
    <source>
        <dbReference type="Proteomes" id="UP001152531"/>
    </source>
</evidence>
<dbReference type="EMBL" id="CALSDN010000007">
    <property type="protein sequence ID" value="CAH6721703.1"/>
    <property type="molecule type" value="Genomic_DNA"/>
</dbReference>
<name>A0ACA9YA48_9ASCO</name>
<evidence type="ECO:0000313" key="1">
    <source>
        <dbReference type="EMBL" id="CAH6721703.1"/>
    </source>
</evidence>
<protein>
    <submittedName>
        <fullName evidence="1">Inorganic phosphate transporter Pho86p</fullName>
    </submittedName>
</protein>
<dbReference type="Proteomes" id="UP001152531">
    <property type="component" value="Unassembled WGS sequence"/>
</dbReference>
<gene>
    <name evidence="1" type="ORF">CLIB1444_07S00518</name>
</gene>